<evidence type="ECO:0000256" key="2">
    <source>
        <dbReference type="ARBA" id="ARBA00023002"/>
    </source>
</evidence>
<evidence type="ECO:0000313" key="4">
    <source>
        <dbReference type="Proteomes" id="UP001159363"/>
    </source>
</evidence>
<comment type="similarity">
    <text evidence="1">Belongs to the short-chain dehydrogenases/reductases (SDR) family.</text>
</comment>
<dbReference type="Pfam" id="PF00106">
    <property type="entry name" value="adh_short"/>
    <property type="match status" value="1"/>
</dbReference>
<sequence length="88" mass="9782">MFLHYSIAGYSVVDFEGIAMYTGTKHAVTALTDGLTKELTQLKSNIKIMSMSPEAVDSKMSSEAHIPKEMLEMVRNSPKTWQMLSSIP</sequence>
<dbReference type="SUPFAM" id="SSF51735">
    <property type="entry name" value="NAD(P)-binding Rossmann-fold domains"/>
    <property type="match status" value="1"/>
</dbReference>
<dbReference type="Gene3D" id="3.40.50.720">
    <property type="entry name" value="NAD(P)-binding Rossmann-like Domain"/>
    <property type="match status" value="1"/>
</dbReference>
<evidence type="ECO:0000256" key="1">
    <source>
        <dbReference type="ARBA" id="ARBA00006484"/>
    </source>
</evidence>
<organism evidence="3 4">
    <name type="scientific">Dryococelus australis</name>
    <dbReference type="NCBI Taxonomy" id="614101"/>
    <lineage>
        <taxon>Eukaryota</taxon>
        <taxon>Metazoa</taxon>
        <taxon>Ecdysozoa</taxon>
        <taxon>Arthropoda</taxon>
        <taxon>Hexapoda</taxon>
        <taxon>Insecta</taxon>
        <taxon>Pterygota</taxon>
        <taxon>Neoptera</taxon>
        <taxon>Polyneoptera</taxon>
        <taxon>Phasmatodea</taxon>
        <taxon>Verophasmatodea</taxon>
        <taxon>Anareolatae</taxon>
        <taxon>Phasmatidae</taxon>
        <taxon>Eurycanthinae</taxon>
        <taxon>Dryococelus</taxon>
    </lineage>
</organism>
<proteinExistence type="inferred from homology"/>
<dbReference type="Proteomes" id="UP001159363">
    <property type="component" value="Chromosome 1"/>
</dbReference>
<protein>
    <submittedName>
        <fullName evidence="3">Uncharacterized protein</fullName>
    </submittedName>
</protein>
<reference evidence="3 4" key="1">
    <citation type="submission" date="2023-02" db="EMBL/GenBank/DDBJ databases">
        <title>LHISI_Scaffold_Assembly.</title>
        <authorList>
            <person name="Stuart O.P."/>
            <person name="Cleave R."/>
            <person name="Magrath M.J.L."/>
            <person name="Mikheyev A.S."/>
        </authorList>
    </citation>
    <scope>NUCLEOTIDE SEQUENCE [LARGE SCALE GENOMIC DNA]</scope>
    <source>
        <strain evidence="3">Daus_M_001</strain>
        <tissue evidence="3">Leg muscle</tissue>
    </source>
</reference>
<evidence type="ECO:0000313" key="3">
    <source>
        <dbReference type="EMBL" id="KAJ8896913.1"/>
    </source>
</evidence>
<dbReference type="InterPro" id="IPR002347">
    <property type="entry name" value="SDR_fam"/>
</dbReference>
<name>A0ABQ9IJP9_9NEOP</name>
<comment type="caution">
    <text evidence="3">The sequence shown here is derived from an EMBL/GenBank/DDBJ whole genome shotgun (WGS) entry which is preliminary data.</text>
</comment>
<keyword evidence="2" id="KW-0560">Oxidoreductase</keyword>
<dbReference type="EMBL" id="JARBHB010000001">
    <property type="protein sequence ID" value="KAJ8896913.1"/>
    <property type="molecule type" value="Genomic_DNA"/>
</dbReference>
<keyword evidence="4" id="KW-1185">Reference proteome</keyword>
<gene>
    <name evidence="3" type="ORF">PR048_002259</name>
</gene>
<dbReference type="PANTHER" id="PTHR43115:SF4">
    <property type="entry name" value="DEHYDROGENASE_REDUCTASE SDR FAMILY MEMBER 11"/>
    <property type="match status" value="1"/>
</dbReference>
<dbReference type="InterPro" id="IPR036291">
    <property type="entry name" value="NAD(P)-bd_dom_sf"/>
</dbReference>
<dbReference type="PANTHER" id="PTHR43115">
    <property type="entry name" value="DEHYDROGENASE/REDUCTASE SDR FAMILY MEMBER 11"/>
    <property type="match status" value="1"/>
</dbReference>
<accession>A0ABQ9IJP9</accession>